<dbReference type="Gene3D" id="1.10.10.10">
    <property type="entry name" value="Winged helix-like DNA-binding domain superfamily/Winged helix DNA-binding domain"/>
    <property type="match status" value="1"/>
</dbReference>
<dbReference type="PROSITE" id="PS51755">
    <property type="entry name" value="OMPR_PHOB"/>
    <property type="match status" value="1"/>
</dbReference>
<feature type="domain" description="Response regulatory" evidence="8">
    <location>
        <begin position="32"/>
        <end position="145"/>
    </location>
</feature>
<dbReference type="Pfam" id="PF00486">
    <property type="entry name" value="Trans_reg_C"/>
    <property type="match status" value="1"/>
</dbReference>
<feature type="DNA-binding region" description="OmpR/PhoB-type" evidence="7">
    <location>
        <begin position="198"/>
        <end position="305"/>
    </location>
</feature>
<dbReference type="InterPro" id="IPR001789">
    <property type="entry name" value="Sig_transdc_resp-reg_receiver"/>
</dbReference>
<dbReference type="PANTHER" id="PTHR48111">
    <property type="entry name" value="REGULATOR OF RPOS"/>
    <property type="match status" value="1"/>
</dbReference>
<comment type="caution">
    <text evidence="10">The sequence shown here is derived from an EMBL/GenBank/DDBJ whole genome shotgun (WGS) entry which is preliminary data.</text>
</comment>
<evidence type="ECO:0000256" key="1">
    <source>
        <dbReference type="ARBA" id="ARBA00022553"/>
    </source>
</evidence>
<evidence type="ECO:0000256" key="7">
    <source>
        <dbReference type="PROSITE-ProRule" id="PRU01091"/>
    </source>
</evidence>
<keyword evidence="5" id="KW-0804">Transcription</keyword>
<feature type="modified residue" description="4-aspartylphosphate" evidence="6">
    <location>
        <position position="81"/>
    </location>
</feature>
<protein>
    <submittedName>
        <fullName evidence="10">DNA-binding response regulator</fullName>
    </submittedName>
</protein>
<keyword evidence="2" id="KW-0902">Two-component regulatory system</keyword>
<dbReference type="GO" id="GO:0000156">
    <property type="term" value="F:phosphorelay response regulator activity"/>
    <property type="evidence" value="ECO:0007669"/>
    <property type="project" value="TreeGrafter"/>
</dbReference>
<keyword evidence="1 6" id="KW-0597">Phosphoprotein</keyword>
<keyword evidence="3" id="KW-0805">Transcription regulation</keyword>
<dbReference type="GO" id="GO:0005829">
    <property type="term" value="C:cytosol"/>
    <property type="evidence" value="ECO:0007669"/>
    <property type="project" value="TreeGrafter"/>
</dbReference>
<evidence type="ECO:0000256" key="4">
    <source>
        <dbReference type="ARBA" id="ARBA00023125"/>
    </source>
</evidence>
<evidence type="ECO:0000313" key="11">
    <source>
        <dbReference type="Proteomes" id="UP000532194"/>
    </source>
</evidence>
<dbReference type="SUPFAM" id="SSF52172">
    <property type="entry name" value="CheY-like"/>
    <property type="match status" value="1"/>
</dbReference>
<dbReference type="InterPro" id="IPR001867">
    <property type="entry name" value="OmpR/PhoB-type_DNA-bd"/>
</dbReference>
<dbReference type="GO" id="GO:0000976">
    <property type="term" value="F:transcription cis-regulatory region binding"/>
    <property type="evidence" value="ECO:0007669"/>
    <property type="project" value="TreeGrafter"/>
</dbReference>
<dbReference type="Gene3D" id="3.40.50.2300">
    <property type="match status" value="1"/>
</dbReference>
<evidence type="ECO:0000259" key="8">
    <source>
        <dbReference type="PROSITE" id="PS50110"/>
    </source>
</evidence>
<accession>A0A7Y0HTU1</accession>
<dbReference type="SUPFAM" id="SSF46894">
    <property type="entry name" value="C-terminal effector domain of the bipartite response regulators"/>
    <property type="match status" value="1"/>
</dbReference>
<dbReference type="Proteomes" id="UP000532194">
    <property type="component" value="Unassembled WGS sequence"/>
</dbReference>
<dbReference type="GO" id="GO:0032993">
    <property type="term" value="C:protein-DNA complex"/>
    <property type="evidence" value="ECO:0007669"/>
    <property type="project" value="TreeGrafter"/>
</dbReference>
<dbReference type="Pfam" id="PF00072">
    <property type="entry name" value="Response_reg"/>
    <property type="match status" value="1"/>
</dbReference>
<organism evidence="10 11">
    <name type="scientific">Bifidobacterium oedipodis</name>
    <dbReference type="NCBI Taxonomy" id="2675322"/>
    <lineage>
        <taxon>Bacteria</taxon>
        <taxon>Bacillati</taxon>
        <taxon>Actinomycetota</taxon>
        <taxon>Actinomycetes</taxon>
        <taxon>Bifidobacteriales</taxon>
        <taxon>Bifidobacteriaceae</taxon>
        <taxon>Bifidobacterium</taxon>
    </lineage>
</organism>
<dbReference type="SMART" id="SM00448">
    <property type="entry name" value="REC"/>
    <property type="match status" value="1"/>
</dbReference>
<dbReference type="RefSeq" id="WP_169172094.1">
    <property type="nucleotide sequence ID" value="NZ_JAAIII010000003.1"/>
</dbReference>
<sequence length="316" mass="35388">MNTILHADTRAPARPITRPRTRTAITSAPSRNALVIDDDWDTAKLIENVLQAAGFGTYICVRGEDAIEQSVKDRYDLITMDLKLNGMDGYETIRRIRSFSNAYIMMITSCVDEASIVQGYSAGADDFIPKPFHPHEFRAHVNAYLRRVNDNNIYDAQGYTFMPGDLMNEARHAASHGAGYAMGTNNLDINGDFDEYDRSWITLGALSVNTLARQTLVNGDEVRLTKTEFELLVILLQSGRRVRSKASLVLELHAGKVFVTNRVITAAERRSVEVHLANLRRKLDDSPSHPRFIATVRGVGYRLMDMPTTHAPTVFD</sequence>
<keyword evidence="11" id="KW-1185">Reference proteome</keyword>
<dbReference type="InterPro" id="IPR039420">
    <property type="entry name" value="WalR-like"/>
</dbReference>
<evidence type="ECO:0000256" key="5">
    <source>
        <dbReference type="ARBA" id="ARBA00023163"/>
    </source>
</evidence>
<dbReference type="PROSITE" id="PS50110">
    <property type="entry name" value="RESPONSE_REGULATORY"/>
    <property type="match status" value="1"/>
</dbReference>
<dbReference type="InterPro" id="IPR011006">
    <property type="entry name" value="CheY-like_superfamily"/>
</dbReference>
<dbReference type="AlphaFoldDB" id="A0A7Y0HTU1"/>
<dbReference type="InterPro" id="IPR036388">
    <property type="entry name" value="WH-like_DNA-bd_sf"/>
</dbReference>
<evidence type="ECO:0000259" key="9">
    <source>
        <dbReference type="PROSITE" id="PS51755"/>
    </source>
</evidence>
<feature type="domain" description="OmpR/PhoB-type" evidence="9">
    <location>
        <begin position="198"/>
        <end position="305"/>
    </location>
</feature>
<evidence type="ECO:0000256" key="6">
    <source>
        <dbReference type="PROSITE-ProRule" id="PRU00169"/>
    </source>
</evidence>
<dbReference type="CDD" id="cd17574">
    <property type="entry name" value="REC_OmpR"/>
    <property type="match status" value="1"/>
</dbReference>
<evidence type="ECO:0000256" key="3">
    <source>
        <dbReference type="ARBA" id="ARBA00023015"/>
    </source>
</evidence>
<proteinExistence type="predicted"/>
<dbReference type="EMBL" id="JAAIII010000003">
    <property type="protein sequence ID" value="NMM94054.1"/>
    <property type="molecule type" value="Genomic_DNA"/>
</dbReference>
<dbReference type="PANTHER" id="PTHR48111:SF1">
    <property type="entry name" value="TWO-COMPONENT RESPONSE REGULATOR ORR33"/>
    <property type="match status" value="1"/>
</dbReference>
<keyword evidence="4 7" id="KW-0238">DNA-binding</keyword>
<evidence type="ECO:0000256" key="2">
    <source>
        <dbReference type="ARBA" id="ARBA00023012"/>
    </source>
</evidence>
<gene>
    <name evidence="10" type="ORF">G1C95_1241</name>
</gene>
<evidence type="ECO:0000313" key="10">
    <source>
        <dbReference type="EMBL" id="NMM94054.1"/>
    </source>
</evidence>
<dbReference type="SMART" id="SM00862">
    <property type="entry name" value="Trans_reg_C"/>
    <property type="match status" value="1"/>
</dbReference>
<dbReference type="InterPro" id="IPR016032">
    <property type="entry name" value="Sig_transdc_resp-reg_C-effctor"/>
</dbReference>
<dbReference type="CDD" id="cd00383">
    <property type="entry name" value="trans_reg_C"/>
    <property type="match status" value="1"/>
</dbReference>
<dbReference type="GO" id="GO:0006355">
    <property type="term" value="P:regulation of DNA-templated transcription"/>
    <property type="evidence" value="ECO:0007669"/>
    <property type="project" value="InterPro"/>
</dbReference>
<name>A0A7Y0HTU1_9BIFI</name>
<reference evidence="10 11" key="1">
    <citation type="submission" date="2020-02" db="EMBL/GenBank/DDBJ databases">
        <title>Characterization of phylogenetic diversity of novel bifidobacterial species isolated in Czech ZOOs.</title>
        <authorList>
            <person name="Lugli G.A."/>
            <person name="Vera N.B."/>
            <person name="Ventura M."/>
        </authorList>
    </citation>
    <scope>NUCLEOTIDE SEQUENCE [LARGE SCALE GENOMIC DNA]</scope>
    <source>
        <strain evidence="10 11">DSM 109957</strain>
    </source>
</reference>